<keyword evidence="5" id="KW-0378">Hydrolase</keyword>
<dbReference type="InterPro" id="IPR050645">
    <property type="entry name" value="Histidine_acid_phosphatase"/>
</dbReference>
<dbReference type="InterPro" id="IPR029033">
    <property type="entry name" value="His_PPase_superfam"/>
</dbReference>
<dbReference type="Gene3D" id="3.40.50.1240">
    <property type="entry name" value="Phosphoglycerate mutase-like"/>
    <property type="match status" value="1"/>
</dbReference>
<evidence type="ECO:0000256" key="5">
    <source>
        <dbReference type="ARBA" id="ARBA00022801"/>
    </source>
</evidence>
<keyword evidence="6" id="KW-1015">Disulfide bond</keyword>
<evidence type="ECO:0000256" key="6">
    <source>
        <dbReference type="ARBA" id="ARBA00023157"/>
    </source>
</evidence>
<dbReference type="PROSITE" id="PS00616">
    <property type="entry name" value="HIS_ACID_PHOSPHAT_1"/>
    <property type="match status" value="1"/>
</dbReference>
<keyword evidence="9" id="KW-0812">Transmembrane</keyword>
<organism evidence="10 11">
    <name type="scientific">Acanthocheilonema viteae</name>
    <name type="common">Filarial nematode worm</name>
    <name type="synonym">Dipetalonema viteae</name>
    <dbReference type="NCBI Taxonomy" id="6277"/>
    <lineage>
        <taxon>Eukaryota</taxon>
        <taxon>Metazoa</taxon>
        <taxon>Ecdysozoa</taxon>
        <taxon>Nematoda</taxon>
        <taxon>Chromadorea</taxon>
        <taxon>Rhabditida</taxon>
        <taxon>Spirurina</taxon>
        <taxon>Spiruromorpha</taxon>
        <taxon>Filarioidea</taxon>
        <taxon>Onchocercidae</taxon>
        <taxon>Acanthocheilonema</taxon>
    </lineage>
</organism>
<keyword evidence="9" id="KW-0472">Membrane</keyword>
<dbReference type="STRING" id="6277.A0A498SBY0"/>
<evidence type="ECO:0000256" key="8">
    <source>
        <dbReference type="SAM" id="MobiDB-lite"/>
    </source>
</evidence>
<feature type="region of interest" description="Disordered" evidence="8">
    <location>
        <begin position="46"/>
        <end position="69"/>
    </location>
</feature>
<evidence type="ECO:0000313" key="10">
    <source>
        <dbReference type="EMBL" id="VBB26043.1"/>
    </source>
</evidence>
<accession>A0A498SBY0</accession>
<dbReference type="SUPFAM" id="SSF53254">
    <property type="entry name" value="Phosphoglycerate mutase-like"/>
    <property type="match status" value="1"/>
</dbReference>
<dbReference type="InterPro" id="IPR033379">
    <property type="entry name" value="Acid_Pase_AS"/>
</dbReference>
<evidence type="ECO:0000256" key="1">
    <source>
        <dbReference type="ARBA" id="ARBA00000032"/>
    </source>
</evidence>
<gene>
    <name evidence="10" type="ORF">NAV_LOCUS873</name>
</gene>
<dbReference type="AlphaFoldDB" id="A0A498SBY0"/>
<keyword evidence="11" id="KW-1185">Reference proteome</keyword>
<evidence type="ECO:0000256" key="9">
    <source>
        <dbReference type="SAM" id="Phobius"/>
    </source>
</evidence>
<dbReference type="Proteomes" id="UP000276991">
    <property type="component" value="Unassembled WGS sequence"/>
</dbReference>
<keyword evidence="7" id="KW-0325">Glycoprotein</keyword>
<name>A0A498SBY0_ACAVI</name>
<evidence type="ECO:0000256" key="2">
    <source>
        <dbReference type="ARBA" id="ARBA00005375"/>
    </source>
</evidence>
<keyword evidence="9" id="KW-1133">Transmembrane helix</keyword>
<dbReference type="PANTHER" id="PTHR11567:SF211">
    <property type="entry name" value="PROSTATIC ACID PHOSPHATASE"/>
    <property type="match status" value="1"/>
</dbReference>
<dbReference type="EMBL" id="UPTC01000064">
    <property type="protein sequence ID" value="VBB26043.1"/>
    <property type="molecule type" value="Genomic_DNA"/>
</dbReference>
<dbReference type="Pfam" id="PF00328">
    <property type="entry name" value="His_Phos_2"/>
    <property type="match status" value="1"/>
</dbReference>
<dbReference type="InterPro" id="IPR000560">
    <property type="entry name" value="His_Pase_clade-2"/>
</dbReference>
<evidence type="ECO:0000256" key="7">
    <source>
        <dbReference type="ARBA" id="ARBA00023180"/>
    </source>
</evidence>
<comment type="similarity">
    <text evidence="2">Belongs to the histidine acid phosphatase family.</text>
</comment>
<keyword evidence="4" id="KW-0732">Signal</keyword>
<comment type="catalytic activity">
    <reaction evidence="1">
        <text>a phosphate monoester + H2O = an alcohol + phosphate</text>
        <dbReference type="Rhea" id="RHEA:15017"/>
        <dbReference type="ChEBI" id="CHEBI:15377"/>
        <dbReference type="ChEBI" id="CHEBI:30879"/>
        <dbReference type="ChEBI" id="CHEBI:43474"/>
        <dbReference type="ChEBI" id="CHEBI:67140"/>
        <dbReference type="EC" id="3.1.3.2"/>
    </reaction>
</comment>
<feature type="transmembrane region" description="Helical" evidence="9">
    <location>
        <begin position="81"/>
        <end position="106"/>
    </location>
</feature>
<dbReference type="CDD" id="cd07061">
    <property type="entry name" value="HP_HAP_like"/>
    <property type="match status" value="1"/>
</dbReference>
<protein>
    <recommendedName>
        <fullName evidence="3">acid phosphatase</fullName>
        <ecNumber evidence="3">3.1.3.2</ecNumber>
    </recommendedName>
</protein>
<evidence type="ECO:0000256" key="3">
    <source>
        <dbReference type="ARBA" id="ARBA00012646"/>
    </source>
</evidence>
<evidence type="ECO:0000313" key="11">
    <source>
        <dbReference type="Proteomes" id="UP000276991"/>
    </source>
</evidence>
<dbReference type="GO" id="GO:0003993">
    <property type="term" value="F:acid phosphatase activity"/>
    <property type="evidence" value="ECO:0007669"/>
    <property type="project" value="UniProtKB-EC"/>
</dbReference>
<sequence>MSTAGADSAVNHQVLSHEANDNNGVLSKTINKSKIYPLEGSAHSDIRNDYDNEKVSPVEMEESRKDPTIPKKQKSLWKRNLIQAIILLFAIIIIALAFIAVIKYYILDRSRPELIYINMIWRHGDRAPTHDFLNFTEKYMIAFPEGIGNLTKIGMEQAEQLGLLLRRRYIYPENITSKQIYIRSTSFNRTIKTAEYVLTGMSFSDVKINAEIATDVDTTGNPFFECDAANQFVRDQNEKYFLRENFSEIYELMKRELNYSGNAYNLFDTLVCLKKHDLLLPDWLRDEKLYEKLKFLSWHGVEAMFGLGPYNNELQRKIRGGSSLRGVVSRIACKVNYSDWKAVDSCDERFYGLSAATIKSSLFQHDMTLVSILSTFSDIHSILGKTPLVNYGANIAFEIWRIDDSYKMKVLYANQWDEEPQDITKFAPGCDDLSKFCNVTKFIEQSRLLFFDDVQKECSKGAENLTSHIVKRSIGPENMDDAIDLIELY</sequence>
<dbReference type="OrthoDB" id="5821688at2759"/>
<reference evidence="10 11" key="1">
    <citation type="submission" date="2018-08" db="EMBL/GenBank/DDBJ databases">
        <authorList>
            <person name="Laetsch R D."/>
            <person name="Stevens L."/>
            <person name="Kumar S."/>
            <person name="Blaxter L. M."/>
        </authorList>
    </citation>
    <scope>NUCLEOTIDE SEQUENCE [LARGE SCALE GENOMIC DNA]</scope>
</reference>
<dbReference type="EC" id="3.1.3.2" evidence="3"/>
<dbReference type="PANTHER" id="PTHR11567">
    <property type="entry name" value="ACID PHOSPHATASE-RELATED"/>
    <property type="match status" value="1"/>
</dbReference>
<proteinExistence type="inferred from homology"/>
<evidence type="ECO:0000256" key="4">
    <source>
        <dbReference type="ARBA" id="ARBA00022729"/>
    </source>
</evidence>